<sequence length="535" mass="60700">MKRDNPHAIIPSDSVQLCLEDGIKKIELLLGETYGPSGKNIIFDRKNISNPELFKNGSKIIRNLRTNNEIENLVYLMLEDSFQKINSVSGDGTKTFFLILSYLVLNGFKNITQNTYSLETKIGITKTLDYALKILNDKSLPITTKKFWDKVLERYIPQEDSLVDIFREAFEKIGKTGQLKLRTETGKKSSLVLERGMQISRGYFSPYFMTDTKKMTVQFKNPYVLISLQKITLDDGYLIRLLEPIIYEKKPLVIVSSDIDDQALSTLILNKINGILDIAYIKIPQTFLYDKTILEDLALYSNAKLITSSRDWKSVKKSDLGQINKILLTKTKSIFWAKSDLQDELIEKKCQDLKQQILFSDSDYENEKRETRRRNFTGANAIIEIGGVTDIETSDLRSRTEIGLLGAQACLYEGVLPGGGLSFLQLTEELENWARSNLHGNSISGSRLVINSLVKPIQTLMEQQINKNTLIPQSLIKLEKIKKIQDLYSSYDIKQNKITNIIDSGILDSFKSIRIGLQTAASLTYSILSIANIII</sequence>
<evidence type="ECO:0000256" key="2">
    <source>
        <dbReference type="ARBA" id="ARBA00023186"/>
    </source>
</evidence>
<keyword evidence="5" id="KW-0934">Plastid</keyword>
<evidence type="ECO:0000256" key="1">
    <source>
        <dbReference type="ARBA" id="ARBA00006607"/>
    </source>
</evidence>
<name>A0A023PLN1_9STRA</name>
<accession>A0A023PLN1</accession>
<keyword evidence="4 5" id="KW-0150">Chloroplast</keyword>
<comment type="similarity">
    <text evidence="1 3">Belongs to the chaperonin (HSP60) family.</text>
</comment>
<keyword evidence="2 4" id="KW-0143">Chaperone</keyword>
<dbReference type="GO" id="GO:0009507">
    <property type="term" value="C:chloroplast"/>
    <property type="evidence" value="ECO:0007669"/>
    <property type="project" value="UniProtKB-SubCell"/>
</dbReference>
<dbReference type="InterPro" id="IPR027413">
    <property type="entry name" value="GROEL-like_equatorial_sf"/>
</dbReference>
<dbReference type="Gene3D" id="3.50.7.10">
    <property type="entry name" value="GroEL"/>
    <property type="match status" value="1"/>
</dbReference>
<keyword evidence="4" id="KW-0067">ATP-binding</keyword>
<dbReference type="GO" id="GO:0140662">
    <property type="term" value="F:ATP-dependent protein folding chaperone"/>
    <property type="evidence" value="ECO:0007669"/>
    <property type="project" value="InterPro"/>
</dbReference>
<gene>
    <name evidence="5" type="primary">groEL</name>
    <name evidence="5" type="ORF">Naoc00061</name>
</gene>
<evidence type="ECO:0000256" key="3">
    <source>
        <dbReference type="RuleBase" id="RU000418"/>
    </source>
</evidence>
<dbReference type="Gene3D" id="3.30.260.10">
    <property type="entry name" value="TCP-1-like chaperonin intermediate domain"/>
    <property type="match status" value="1"/>
</dbReference>
<dbReference type="PRINTS" id="PR00298">
    <property type="entry name" value="CHAPERONIN60"/>
</dbReference>
<dbReference type="GO" id="GO:0042026">
    <property type="term" value="P:protein refolding"/>
    <property type="evidence" value="ECO:0007669"/>
    <property type="project" value="InterPro"/>
</dbReference>
<dbReference type="PANTHER" id="PTHR45633">
    <property type="entry name" value="60 KDA HEAT SHOCK PROTEIN, MITOCHONDRIAL"/>
    <property type="match status" value="1"/>
</dbReference>
<dbReference type="FunFam" id="3.50.7.10:FF:000001">
    <property type="entry name" value="60 kDa chaperonin"/>
    <property type="match status" value="1"/>
</dbReference>
<reference evidence="5" key="1">
    <citation type="journal article" date="2014" name="BMC Genomics">
        <title>A pangenomic analysis of the Nannochloropsis organellar genomes reveals novel genetic variations in key metabolic genes.</title>
        <authorList>
            <person name="Starkenburg S.R."/>
            <person name="Kwon K.J."/>
            <person name="Jha R.K."/>
            <person name="McKay C."/>
            <person name="Jacobs M."/>
            <person name="Chertkov O."/>
            <person name="Twary S."/>
            <person name="Rocap G."/>
            <person name="Cattolico R.A."/>
        </authorList>
    </citation>
    <scope>NUCLEOTIDE SEQUENCE</scope>
    <source>
        <strain evidence="5">CCMP525</strain>
    </source>
</reference>
<geneLocation type="chloroplast" evidence="5"/>
<dbReference type="InterPro" id="IPR002423">
    <property type="entry name" value="Cpn60/GroEL/TCP-1"/>
</dbReference>
<dbReference type="Pfam" id="PF00118">
    <property type="entry name" value="Cpn60_TCP1"/>
    <property type="match status" value="1"/>
</dbReference>
<dbReference type="GO" id="GO:0005524">
    <property type="term" value="F:ATP binding"/>
    <property type="evidence" value="ECO:0007669"/>
    <property type="project" value="UniProtKB-KW"/>
</dbReference>
<keyword evidence="4" id="KW-0547">Nucleotide-binding</keyword>
<comment type="subcellular location">
    <subcellularLocation>
        <location evidence="4">Plastid</location>
        <location evidence="4">Chloroplast</location>
    </subcellularLocation>
</comment>
<organism evidence="5">
    <name type="scientific">Nannochloropsis oculata</name>
    <dbReference type="NCBI Taxonomy" id="43925"/>
    <lineage>
        <taxon>Eukaryota</taxon>
        <taxon>Sar</taxon>
        <taxon>Stramenopiles</taxon>
        <taxon>Ochrophyta</taxon>
        <taxon>Eustigmatophyceae</taxon>
        <taxon>Eustigmatales</taxon>
        <taxon>Monodopsidaceae</taxon>
        <taxon>Nannochloropsis</taxon>
    </lineage>
</organism>
<evidence type="ECO:0000313" key="5">
    <source>
        <dbReference type="EMBL" id="AHX25374.1"/>
    </source>
</evidence>
<dbReference type="AlphaFoldDB" id="A0A023PLN1"/>
<dbReference type="EMBL" id="KJ410684">
    <property type="protein sequence ID" value="AHX25374.1"/>
    <property type="molecule type" value="Genomic_DNA"/>
</dbReference>
<dbReference type="Gene3D" id="1.10.560.10">
    <property type="entry name" value="GroEL-like equatorial domain"/>
    <property type="match status" value="1"/>
</dbReference>
<dbReference type="InterPro" id="IPR027409">
    <property type="entry name" value="GroEL-like_apical_dom_sf"/>
</dbReference>
<dbReference type="SUPFAM" id="SSF52029">
    <property type="entry name" value="GroEL apical domain-like"/>
    <property type="match status" value="1"/>
</dbReference>
<proteinExistence type="inferred from homology"/>
<dbReference type="InterPro" id="IPR001844">
    <property type="entry name" value="Cpn60/GroEL"/>
</dbReference>
<comment type="function">
    <text evidence="4">Together with its co-chaperonin GroES, plays an essential role in assisting protein folding. The GroEL-GroES system forms a nano-cage that allows encapsulation of the non-native substrate proteins and provides a physical environment optimized to promote and accelerate protein folding.</text>
</comment>
<evidence type="ECO:0000256" key="4">
    <source>
        <dbReference type="RuleBase" id="RU003387"/>
    </source>
</evidence>
<comment type="subunit">
    <text evidence="4">Forms a cylinder of 14 subunits composed of two heptameric rings stacked back-to-back. Interacts with the co-chaperonin GroES.</text>
</comment>
<dbReference type="SUPFAM" id="SSF48592">
    <property type="entry name" value="GroEL equatorial domain-like"/>
    <property type="match status" value="1"/>
</dbReference>
<protein>
    <recommendedName>
        <fullName evidence="4">Chaperonin GroEL, chloroplastic</fullName>
    </recommendedName>
</protein>
<dbReference type="InterPro" id="IPR027410">
    <property type="entry name" value="TCP-1-like_intermed_sf"/>
</dbReference>